<evidence type="ECO:0000313" key="2">
    <source>
        <dbReference type="EMBL" id="RVX67885.1"/>
    </source>
</evidence>
<dbReference type="OrthoDB" id="5519740at2759"/>
<feature type="domain" description="YCII-related" evidence="1">
    <location>
        <begin position="15"/>
        <end position="99"/>
    </location>
</feature>
<dbReference type="InterPro" id="IPR005545">
    <property type="entry name" value="YCII"/>
</dbReference>
<evidence type="ECO:0000313" key="3">
    <source>
        <dbReference type="Proteomes" id="UP000288859"/>
    </source>
</evidence>
<dbReference type="Pfam" id="PF03795">
    <property type="entry name" value="YCII"/>
    <property type="match status" value="1"/>
</dbReference>
<proteinExistence type="predicted"/>
<dbReference type="AlphaFoldDB" id="A0A438MY52"/>
<dbReference type="VEuPathDB" id="FungiDB:PV10_08213"/>
<evidence type="ECO:0000259" key="1">
    <source>
        <dbReference type="Pfam" id="PF03795"/>
    </source>
</evidence>
<dbReference type="EMBL" id="NAJM01000043">
    <property type="protein sequence ID" value="RVX67885.1"/>
    <property type="molecule type" value="Genomic_DNA"/>
</dbReference>
<dbReference type="InterPro" id="IPR011008">
    <property type="entry name" value="Dimeric_a/b-barrel"/>
</dbReference>
<gene>
    <name evidence="2" type="ORF">B0A52_08490</name>
</gene>
<dbReference type="SUPFAM" id="SSF54909">
    <property type="entry name" value="Dimeric alpha+beta barrel"/>
    <property type="match status" value="1"/>
</dbReference>
<dbReference type="Gene3D" id="3.30.70.1060">
    <property type="entry name" value="Dimeric alpha+beta barrel"/>
    <property type="match status" value="1"/>
</dbReference>
<name>A0A438MY52_EXOME</name>
<dbReference type="PANTHER" id="PTHR33606">
    <property type="entry name" value="PROTEIN YCII"/>
    <property type="match status" value="1"/>
</dbReference>
<dbReference type="Proteomes" id="UP000288859">
    <property type="component" value="Unassembled WGS sequence"/>
</dbReference>
<organism evidence="2 3">
    <name type="scientific">Exophiala mesophila</name>
    <name type="common">Black yeast-like fungus</name>
    <dbReference type="NCBI Taxonomy" id="212818"/>
    <lineage>
        <taxon>Eukaryota</taxon>
        <taxon>Fungi</taxon>
        <taxon>Dikarya</taxon>
        <taxon>Ascomycota</taxon>
        <taxon>Pezizomycotina</taxon>
        <taxon>Eurotiomycetes</taxon>
        <taxon>Chaetothyriomycetidae</taxon>
        <taxon>Chaetothyriales</taxon>
        <taxon>Herpotrichiellaceae</taxon>
        <taxon>Exophiala</taxon>
    </lineage>
</organism>
<dbReference type="PANTHER" id="PTHR33606:SF3">
    <property type="entry name" value="PROTEIN YCII"/>
    <property type="match status" value="1"/>
</dbReference>
<protein>
    <recommendedName>
        <fullName evidence="1">YCII-related domain-containing protein</fullName>
    </recommendedName>
</protein>
<accession>A0A438MY52</accession>
<dbReference type="InterPro" id="IPR051807">
    <property type="entry name" value="Sec-metab_biosynth-assoc"/>
</dbReference>
<sequence>MSSSTTGTSKPLYEWVVQIPDLPGALDKRMAARPTHLANLKPLIDEGIVVFGGAQLSTQPKEGEAPAMMGSIMMMKAESEEKVREFIEKDAYTVGGAWDAKNAKIFPFRCAVRTAM</sequence>
<reference evidence="2 3" key="1">
    <citation type="submission" date="2017-03" db="EMBL/GenBank/DDBJ databases">
        <title>Genomes of endolithic fungi from Antarctica.</title>
        <authorList>
            <person name="Coleine C."/>
            <person name="Masonjones S."/>
            <person name="Stajich J.E."/>
        </authorList>
    </citation>
    <scope>NUCLEOTIDE SEQUENCE [LARGE SCALE GENOMIC DNA]</scope>
    <source>
        <strain evidence="2 3">CCFEE 6314</strain>
    </source>
</reference>
<comment type="caution">
    <text evidence="2">The sequence shown here is derived from an EMBL/GenBank/DDBJ whole genome shotgun (WGS) entry which is preliminary data.</text>
</comment>